<gene>
    <name evidence="5" type="ORF">C1SCF055_LOCUS43405</name>
</gene>
<feature type="repeat" description="Pumilio" evidence="2">
    <location>
        <begin position="211"/>
        <end position="247"/>
    </location>
</feature>
<dbReference type="AlphaFoldDB" id="A0A9P1GPY9"/>
<reference evidence="5" key="1">
    <citation type="submission" date="2022-10" db="EMBL/GenBank/DDBJ databases">
        <authorList>
            <person name="Chen Y."/>
            <person name="Dougan E. K."/>
            <person name="Chan C."/>
            <person name="Rhodes N."/>
            <person name="Thang M."/>
        </authorList>
    </citation>
    <scope>NUCLEOTIDE SEQUENCE</scope>
</reference>
<name>A0A9P1GPY9_9DINO</name>
<dbReference type="EMBL" id="CAMXCT030006718">
    <property type="protein sequence ID" value="CAL4806182.1"/>
    <property type="molecule type" value="Genomic_DNA"/>
</dbReference>
<dbReference type="Proteomes" id="UP001152797">
    <property type="component" value="Unassembled WGS sequence"/>
</dbReference>
<reference evidence="6" key="2">
    <citation type="submission" date="2024-04" db="EMBL/GenBank/DDBJ databases">
        <authorList>
            <person name="Chen Y."/>
            <person name="Shah S."/>
            <person name="Dougan E. K."/>
            <person name="Thang M."/>
            <person name="Chan C."/>
        </authorList>
    </citation>
    <scope>NUCLEOTIDE SEQUENCE [LARGE SCALE GENOMIC DNA]</scope>
</reference>
<dbReference type="EMBL" id="CAMXCT010006718">
    <property type="protein sequence ID" value="CAI4018870.1"/>
    <property type="molecule type" value="Genomic_DNA"/>
</dbReference>
<dbReference type="GO" id="GO:0003729">
    <property type="term" value="F:mRNA binding"/>
    <property type="evidence" value="ECO:0007669"/>
    <property type="project" value="TreeGrafter"/>
</dbReference>
<dbReference type="PROSITE" id="PS50302">
    <property type="entry name" value="PUM"/>
    <property type="match status" value="4"/>
</dbReference>
<feature type="region of interest" description="Disordered" evidence="3">
    <location>
        <begin position="48"/>
        <end position="103"/>
    </location>
</feature>
<evidence type="ECO:0000313" key="6">
    <source>
        <dbReference type="EMBL" id="CAL1172245.1"/>
    </source>
</evidence>
<evidence type="ECO:0000313" key="8">
    <source>
        <dbReference type="Proteomes" id="UP001152797"/>
    </source>
</evidence>
<dbReference type="InterPro" id="IPR001313">
    <property type="entry name" value="Pumilio_RNA-bd_rpt"/>
</dbReference>
<accession>A0A9P1GPY9</accession>
<dbReference type="InterPro" id="IPR016024">
    <property type="entry name" value="ARM-type_fold"/>
</dbReference>
<dbReference type="PANTHER" id="PTHR12537:SF12">
    <property type="entry name" value="MATERNAL PROTEIN PUMILIO"/>
    <property type="match status" value="1"/>
</dbReference>
<evidence type="ECO:0000313" key="7">
    <source>
        <dbReference type="EMBL" id="CAL4806182.1"/>
    </source>
</evidence>
<evidence type="ECO:0000313" key="5">
    <source>
        <dbReference type="EMBL" id="CAI4018870.1"/>
    </source>
</evidence>
<comment type="caution">
    <text evidence="5">The sequence shown here is derived from an EMBL/GenBank/DDBJ whole genome shotgun (WGS) entry which is preliminary data.</text>
</comment>
<feature type="repeat" description="Pumilio" evidence="2">
    <location>
        <begin position="248"/>
        <end position="283"/>
    </location>
</feature>
<dbReference type="Gene3D" id="1.25.10.10">
    <property type="entry name" value="Leucine-rich Repeat Variant"/>
    <property type="match status" value="1"/>
</dbReference>
<dbReference type="SMART" id="SM00025">
    <property type="entry name" value="Pumilio"/>
    <property type="match status" value="6"/>
</dbReference>
<dbReference type="InterPro" id="IPR011989">
    <property type="entry name" value="ARM-like"/>
</dbReference>
<feature type="repeat" description="Pumilio" evidence="2">
    <location>
        <begin position="319"/>
        <end position="354"/>
    </location>
</feature>
<dbReference type="OrthoDB" id="445715at2759"/>
<dbReference type="GO" id="GO:0010608">
    <property type="term" value="P:post-transcriptional regulation of gene expression"/>
    <property type="evidence" value="ECO:0007669"/>
    <property type="project" value="TreeGrafter"/>
</dbReference>
<feature type="compositionally biased region" description="Basic and acidic residues" evidence="3">
    <location>
        <begin position="84"/>
        <end position="94"/>
    </location>
</feature>
<dbReference type="PROSITE" id="PS50303">
    <property type="entry name" value="PUM_HD"/>
    <property type="match status" value="1"/>
</dbReference>
<keyword evidence="1" id="KW-0677">Repeat</keyword>
<dbReference type="GO" id="GO:0005737">
    <property type="term" value="C:cytoplasm"/>
    <property type="evidence" value="ECO:0007669"/>
    <property type="project" value="TreeGrafter"/>
</dbReference>
<proteinExistence type="predicted"/>
<feature type="domain" description="PUM-HD" evidence="4">
    <location>
        <begin position="41"/>
        <end position="382"/>
    </location>
</feature>
<evidence type="ECO:0000256" key="1">
    <source>
        <dbReference type="ARBA" id="ARBA00022737"/>
    </source>
</evidence>
<organism evidence="5">
    <name type="scientific">Cladocopium goreaui</name>
    <dbReference type="NCBI Taxonomy" id="2562237"/>
    <lineage>
        <taxon>Eukaryota</taxon>
        <taxon>Sar</taxon>
        <taxon>Alveolata</taxon>
        <taxon>Dinophyceae</taxon>
        <taxon>Suessiales</taxon>
        <taxon>Symbiodiniaceae</taxon>
        <taxon>Cladocopium</taxon>
    </lineage>
</organism>
<dbReference type="SUPFAM" id="SSF48371">
    <property type="entry name" value="ARM repeat"/>
    <property type="match status" value="1"/>
</dbReference>
<dbReference type="EMBL" id="CAMXCT020006718">
    <property type="protein sequence ID" value="CAL1172245.1"/>
    <property type="molecule type" value="Genomic_DNA"/>
</dbReference>
<evidence type="ECO:0000259" key="4">
    <source>
        <dbReference type="PROSITE" id="PS50303"/>
    </source>
</evidence>
<evidence type="ECO:0000256" key="3">
    <source>
        <dbReference type="SAM" id="MobiDB-lite"/>
    </source>
</evidence>
<dbReference type="PANTHER" id="PTHR12537">
    <property type="entry name" value="RNA BINDING PROTEIN PUMILIO-RELATED"/>
    <property type="match status" value="1"/>
</dbReference>
<protein>
    <submittedName>
        <fullName evidence="7">Pumilio-like 1</fullName>
    </submittedName>
</protein>
<sequence>MAMVAFPVGATMMPWDSLMPAMDSQPVQPGLIAMQAIPLGNRSDLPHLLGGAVSAGKEDDTSGASASDDYEDQDEQPASGSDPRSSRRKPESRRLNLGKIPMAPGRLTNPGMAWFNKQTCEQLQQQLSEGSDISSALEALIGHVWDLSRHPVGCRLVQSAIERSSQKQAANLASELQGHVQEAMTSPHANYVLQKIVTHLTWQSCGFVAEELLDSASHFARHRFGCRIFCRLIEFHAEQKPTLMLVEEVLQEAEDLCCHPFGHHVAQSVLEHGIDQHRDVVAETIDRNPLGYARNQNASYLVERVLSSGSKYQESLLSELSSSLVDLALSRYGCYVARAVVDHPKTNRPLELSKLTAIRHELNKTKHGQYLLADLGLGQKYGSKKHVH</sequence>
<dbReference type="Pfam" id="PF00806">
    <property type="entry name" value="PUF"/>
    <property type="match status" value="6"/>
</dbReference>
<feature type="repeat" description="Pumilio" evidence="2">
    <location>
        <begin position="139"/>
        <end position="174"/>
    </location>
</feature>
<dbReference type="InterPro" id="IPR033133">
    <property type="entry name" value="PUM-HD"/>
</dbReference>
<evidence type="ECO:0000256" key="2">
    <source>
        <dbReference type="PROSITE-ProRule" id="PRU00317"/>
    </source>
</evidence>
<keyword evidence="8" id="KW-1185">Reference proteome</keyword>